<dbReference type="InterPro" id="IPR014907">
    <property type="entry name" value="BT4734-like_N"/>
</dbReference>
<dbReference type="EMBL" id="QXED01000002">
    <property type="protein sequence ID" value="RIV25098.1"/>
    <property type="molecule type" value="Genomic_DNA"/>
</dbReference>
<evidence type="ECO:0000259" key="1">
    <source>
        <dbReference type="Pfam" id="PF08800"/>
    </source>
</evidence>
<sequence>MRLYIRRLNHFPKPLVIMQNVLDVKVSWFERDSAPDKPRGPVKLSYWVTRRSAQLEALVDRIRSTADEGERKTLKRSLIGFTPHGTFRHRSGKGFVQHSGIICLDIDGKDNAHLGDFDQLKSYLSQIKEVAYCGLSVSGKGYFVLIPIAYPEQHEKQFDALVWAFAQMNIKVDTSGRNLDRFRYYSYDPDAYINSQAQRFTGLTKPPVKAVRPVPTYSINTDKGVLLERLANMVRNAADGQKHHELLKAARLAGGLVAGGQLAEDEAAEVLNQEIANRPDVRDVQAAYKTIRDGITYGLSDPIYAEERPAQSDQSLPQPIHYFPSFEILTVQMVDQYPAEWDEPGQPTCQLVSSPRREAFARLLGVRVEDLDLTTFTQPAL</sequence>
<accession>A0A418ME74</accession>
<dbReference type="Pfam" id="PF08800">
    <property type="entry name" value="BT4734-like_N"/>
    <property type="match status" value="1"/>
</dbReference>
<evidence type="ECO:0000313" key="2">
    <source>
        <dbReference type="EMBL" id="RIV25098.1"/>
    </source>
</evidence>
<proteinExistence type="predicted"/>
<evidence type="ECO:0000313" key="3">
    <source>
        <dbReference type="Proteomes" id="UP000283523"/>
    </source>
</evidence>
<dbReference type="AlphaFoldDB" id="A0A418ME74"/>
<dbReference type="Proteomes" id="UP000283523">
    <property type="component" value="Unassembled WGS sequence"/>
</dbReference>
<protein>
    <recommendedName>
        <fullName evidence="1">BT4734-like N-terminal domain-containing protein</fullName>
    </recommendedName>
</protein>
<reference evidence="2 3" key="1">
    <citation type="submission" date="2018-08" db="EMBL/GenBank/DDBJ databases">
        <title>Fibrisoma montanum sp. nov., isolated from Danxia mountain soil.</title>
        <authorList>
            <person name="Huang Y."/>
        </authorList>
    </citation>
    <scope>NUCLEOTIDE SEQUENCE [LARGE SCALE GENOMIC DNA]</scope>
    <source>
        <strain evidence="2 3">HYT19</strain>
    </source>
</reference>
<feature type="domain" description="BT4734-like N-terminal" evidence="1">
    <location>
        <begin position="74"/>
        <end position="192"/>
    </location>
</feature>
<comment type="caution">
    <text evidence="2">The sequence shown here is derived from an EMBL/GenBank/DDBJ whole genome shotgun (WGS) entry which is preliminary data.</text>
</comment>
<organism evidence="2 3">
    <name type="scientific">Fibrisoma montanum</name>
    <dbReference type="NCBI Taxonomy" id="2305895"/>
    <lineage>
        <taxon>Bacteria</taxon>
        <taxon>Pseudomonadati</taxon>
        <taxon>Bacteroidota</taxon>
        <taxon>Cytophagia</taxon>
        <taxon>Cytophagales</taxon>
        <taxon>Spirosomataceae</taxon>
        <taxon>Fibrisoma</taxon>
    </lineage>
</organism>
<keyword evidence="3" id="KW-1185">Reference proteome</keyword>
<gene>
    <name evidence="2" type="ORF">DYU11_07200</name>
</gene>
<name>A0A418ME74_9BACT</name>